<dbReference type="EMBL" id="FMAU01000001">
    <property type="protein sequence ID" value="SCB89281.1"/>
    <property type="molecule type" value="Genomic_DNA"/>
</dbReference>
<dbReference type="RefSeq" id="WP_058297820.1">
    <property type="nucleotide sequence ID" value="NZ_FMAU01000001.1"/>
</dbReference>
<dbReference type="InterPro" id="IPR020534">
    <property type="entry name" value="Uncharacterised_YqxA"/>
</dbReference>
<organism evidence="1 2">
    <name type="scientific">[Bacillus] enclensis</name>
    <dbReference type="NCBI Taxonomy" id="1402860"/>
    <lineage>
        <taxon>Bacteria</taxon>
        <taxon>Bacillati</taxon>
        <taxon>Bacillota</taxon>
        <taxon>Bacilli</taxon>
        <taxon>Bacillales</taxon>
        <taxon>Bacillaceae</taxon>
        <taxon>Rossellomorea</taxon>
    </lineage>
</organism>
<evidence type="ECO:0000313" key="1">
    <source>
        <dbReference type="EMBL" id="SCB89281.1"/>
    </source>
</evidence>
<keyword evidence="2" id="KW-1185">Reference proteome</keyword>
<protein>
    <recommendedName>
        <fullName evidence="3">DUF3679 domain-containing protein</fullName>
    </recommendedName>
</protein>
<dbReference type="Pfam" id="PF12438">
    <property type="entry name" value="DUF3679"/>
    <property type="match status" value="1"/>
</dbReference>
<dbReference type="OrthoDB" id="2941402at2"/>
<reference evidence="2" key="1">
    <citation type="submission" date="2016-08" db="EMBL/GenBank/DDBJ databases">
        <authorList>
            <person name="Varghese N."/>
            <person name="Submissions Spin"/>
        </authorList>
    </citation>
    <scope>NUCLEOTIDE SEQUENCE [LARGE SCALE GENOMIC DNA]</scope>
    <source>
        <strain evidence="2">SGD-1123</strain>
    </source>
</reference>
<proteinExistence type="predicted"/>
<accession>A0A0V8HMF5</accession>
<dbReference type="AlphaFoldDB" id="A0A0V8HMF5"/>
<gene>
    <name evidence="1" type="ORF">GA0061094_1213</name>
</gene>
<evidence type="ECO:0008006" key="3">
    <source>
        <dbReference type="Google" id="ProtNLM"/>
    </source>
</evidence>
<dbReference type="Proteomes" id="UP000181997">
    <property type="component" value="Unassembled WGS sequence"/>
</dbReference>
<sequence length="111" mass="12093">MSKFIMKCIVLICCLFVGVLIGMQHANKGIVEMKGHEKESFSSPVGMTQDGEGNVEATFLGKEVESQTLTEKKEKLEEMKAFNAFSSIGKALAGFIEGITTKIVEFIASLI</sequence>
<name>A0A0V8HMF5_9BACI</name>
<evidence type="ECO:0000313" key="2">
    <source>
        <dbReference type="Proteomes" id="UP000181997"/>
    </source>
</evidence>